<dbReference type="PANTHER" id="PTHR33705">
    <property type="entry name" value="PHOSPHOCARRIER PROTEIN HPR"/>
    <property type="match status" value="1"/>
</dbReference>
<dbReference type="NCBIfam" id="TIGR01003">
    <property type="entry name" value="PTS_HPr_family"/>
    <property type="match status" value="1"/>
</dbReference>
<protein>
    <recommendedName>
        <fullName evidence="2">Phosphocarrier protein HPr</fullName>
    </recommendedName>
    <alternativeName>
        <fullName evidence="5">Histidine-containing protein</fullName>
    </alternativeName>
</protein>
<dbReference type="Proteomes" id="UP000295783">
    <property type="component" value="Unassembled WGS sequence"/>
</dbReference>
<evidence type="ECO:0000256" key="3">
    <source>
        <dbReference type="ARBA" id="ARBA00022448"/>
    </source>
</evidence>
<proteinExistence type="predicted"/>
<dbReference type="AlphaFoldDB" id="A0A4R6WD95"/>
<dbReference type="InterPro" id="IPR035895">
    <property type="entry name" value="HPr-like_sf"/>
</dbReference>
<dbReference type="SUPFAM" id="SSF55594">
    <property type="entry name" value="HPr-like"/>
    <property type="match status" value="1"/>
</dbReference>
<dbReference type="PANTHER" id="PTHR33705:SF1">
    <property type="entry name" value="PHOSPHOCARRIER PROTEIN HPR"/>
    <property type="match status" value="1"/>
</dbReference>
<feature type="domain" description="HPr" evidence="6">
    <location>
        <begin position="5"/>
        <end position="94"/>
    </location>
</feature>
<organism evidence="7 8">
    <name type="scientific">Dongia mobilis</name>
    <dbReference type="NCBI Taxonomy" id="578943"/>
    <lineage>
        <taxon>Bacteria</taxon>
        <taxon>Pseudomonadati</taxon>
        <taxon>Pseudomonadota</taxon>
        <taxon>Alphaproteobacteria</taxon>
        <taxon>Rhodospirillales</taxon>
        <taxon>Dongiaceae</taxon>
        <taxon>Dongia</taxon>
    </lineage>
</organism>
<dbReference type="RefSeq" id="WP_133615234.1">
    <property type="nucleotide sequence ID" value="NZ_SNYW01000014.1"/>
</dbReference>
<dbReference type="PROSITE" id="PS00369">
    <property type="entry name" value="PTS_HPR_HIS"/>
    <property type="match status" value="1"/>
</dbReference>
<keyword evidence="8" id="KW-1185">Reference proteome</keyword>
<reference evidence="7 8" key="1">
    <citation type="submission" date="2019-03" db="EMBL/GenBank/DDBJ databases">
        <title>Genomic Encyclopedia of Type Strains, Phase III (KMG-III): the genomes of soil and plant-associated and newly described type strains.</title>
        <authorList>
            <person name="Whitman W."/>
        </authorList>
    </citation>
    <scope>NUCLEOTIDE SEQUENCE [LARGE SCALE GENOMIC DNA]</scope>
    <source>
        <strain evidence="7 8">CGMCC 1.7660</strain>
    </source>
</reference>
<evidence type="ECO:0000313" key="7">
    <source>
        <dbReference type="EMBL" id="TDQ77656.1"/>
    </source>
</evidence>
<dbReference type="CDD" id="cd00367">
    <property type="entry name" value="PTS-HPr_like"/>
    <property type="match status" value="1"/>
</dbReference>
<dbReference type="Gene3D" id="3.30.1340.10">
    <property type="entry name" value="HPr-like"/>
    <property type="match status" value="1"/>
</dbReference>
<sequence>MSDARVTGMAEITNPTGLHARPAVKLTKLAKAFGARIELAFAVEGPWIDAKSVVKVMALKAPRGAVLHFTAEGGDAAAAIAALLDLVRRDFDEAPHEPVALPEQGHAG</sequence>
<keyword evidence="3" id="KW-0813">Transport</keyword>
<evidence type="ECO:0000256" key="5">
    <source>
        <dbReference type="ARBA" id="ARBA00033055"/>
    </source>
</evidence>
<evidence type="ECO:0000259" key="6">
    <source>
        <dbReference type="PROSITE" id="PS51350"/>
    </source>
</evidence>
<name>A0A4R6WD95_9PROT</name>
<dbReference type="PROSITE" id="PS51350">
    <property type="entry name" value="PTS_HPR_DOM"/>
    <property type="match status" value="1"/>
</dbReference>
<gene>
    <name evidence="7" type="ORF">A8950_3811</name>
</gene>
<dbReference type="OrthoDB" id="9807562at2"/>
<evidence type="ECO:0000313" key="8">
    <source>
        <dbReference type="Proteomes" id="UP000295783"/>
    </source>
</evidence>
<dbReference type="InterPro" id="IPR000032">
    <property type="entry name" value="HPr-like"/>
</dbReference>
<keyword evidence="4" id="KW-0762">Sugar transport</keyword>
<dbReference type="EMBL" id="SNYW01000014">
    <property type="protein sequence ID" value="TDQ77656.1"/>
    <property type="molecule type" value="Genomic_DNA"/>
</dbReference>
<comment type="function">
    <text evidence="1">General (non sugar-specific) component of the phosphoenolpyruvate-dependent sugar phosphotransferase system (sugar PTS). This major carbohydrate active-transport system catalyzes the phosphorylation of incoming sugar substrates concomitantly with their translocation across the cell membrane. The phosphoryl group from phosphoenolpyruvate (PEP) is transferred to the phosphoryl carrier protein HPr by enzyme I. Phospho-HPr then transfers it to the PTS EIIA domain.</text>
</comment>
<comment type="caution">
    <text evidence="7">The sequence shown here is derived from an EMBL/GenBank/DDBJ whole genome shotgun (WGS) entry which is preliminary data.</text>
</comment>
<dbReference type="InterPro" id="IPR050399">
    <property type="entry name" value="HPr"/>
</dbReference>
<accession>A0A4R6WD95</accession>
<dbReference type="Pfam" id="PF00381">
    <property type="entry name" value="PTS-HPr"/>
    <property type="match status" value="1"/>
</dbReference>
<evidence type="ECO:0000256" key="4">
    <source>
        <dbReference type="ARBA" id="ARBA00022597"/>
    </source>
</evidence>
<evidence type="ECO:0000256" key="1">
    <source>
        <dbReference type="ARBA" id="ARBA00003681"/>
    </source>
</evidence>
<dbReference type="PRINTS" id="PR00107">
    <property type="entry name" value="PHOSPHOCPHPR"/>
</dbReference>
<evidence type="ECO:0000256" key="2">
    <source>
        <dbReference type="ARBA" id="ARBA00020422"/>
    </source>
</evidence>
<dbReference type="InterPro" id="IPR001020">
    <property type="entry name" value="PTS_HPr_His_P_site"/>
</dbReference>